<dbReference type="GO" id="GO:0007018">
    <property type="term" value="P:microtubule-based movement"/>
    <property type="evidence" value="ECO:0007669"/>
    <property type="project" value="InterPro"/>
</dbReference>
<evidence type="ECO:0000259" key="1">
    <source>
        <dbReference type="Pfam" id="PF12781"/>
    </source>
</evidence>
<sequence>MSPFLLLKIGNQEYIALGDNTIEYNPNFCLYLTTKLRNPHYLPEIFNKVTIVNFALTVYGLEDQLLGIVVAKERPDLQIKRDELIVQGASNKKALKEVEDMILHTLSASTENIREDPNAVDVLDSSKVRIGYDYAYPVCVYGEYSGGS</sequence>
<reference evidence="2" key="1">
    <citation type="submission" date="2021-05" db="EMBL/GenBank/DDBJ databases">
        <authorList>
            <person name="Alioto T."/>
            <person name="Alioto T."/>
            <person name="Gomez Garrido J."/>
        </authorList>
    </citation>
    <scope>NUCLEOTIDE SEQUENCE</scope>
</reference>
<dbReference type="GO" id="GO:0030286">
    <property type="term" value="C:dynein complex"/>
    <property type="evidence" value="ECO:0007669"/>
    <property type="project" value="InterPro"/>
</dbReference>
<dbReference type="InterPro" id="IPR026983">
    <property type="entry name" value="DHC"/>
</dbReference>
<organism evidence="2">
    <name type="scientific">Cacopsylla melanoneura</name>
    <dbReference type="NCBI Taxonomy" id="428564"/>
    <lineage>
        <taxon>Eukaryota</taxon>
        <taxon>Metazoa</taxon>
        <taxon>Ecdysozoa</taxon>
        <taxon>Arthropoda</taxon>
        <taxon>Hexapoda</taxon>
        <taxon>Insecta</taxon>
        <taxon>Pterygota</taxon>
        <taxon>Neoptera</taxon>
        <taxon>Paraneoptera</taxon>
        <taxon>Hemiptera</taxon>
        <taxon>Sternorrhyncha</taxon>
        <taxon>Psylloidea</taxon>
        <taxon>Psyllidae</taxon>
        <taxon>Psyllinae</taxon>
        <taxon>Cacopsylla</taxon>
    </lineage>
</organism>
<dbReference type="Gene3D" id="6.10.140.1060">
    <property type="match status" value="1"/>
</dbReference>
<dbReference type="GO" id="GO:0045505">
    <property type="term" value="F:dynein intermediate chain binding"/>
    <property type="evidence" value="ECO:0007669"/>
    <property type="project" value="InterPro"/>
</dbReference>
<dbReference type="InterPro" id="IPR035706">
    <property type="entry name" value="AAA_9"/>
</dbReference>
<dbReference type="PANTHER" id="PTHR22878">
    <property type="entry name" value="DYNEIN HEAVY CHAIN 6, AXONEMAL-LIKE-RELATED"/>
    <property type="match status" value="1"/>
</dbReference>
<dbReference type="InterPro" id="IPR027417">
    <property type="entry name" value="P-loop_NTPase"/>
</dbReference>
<name>A0A8D8ZCJ5_9HEMI</name>
<evidence type="ECO:0000313" key="2">
    <source>
        <dbReference type="EMBL" id="CAG6744430.1"/>
    </source>
</evidence>
<dbReference type="Gene3D" id="3.40.50.300">
    <property type="entry name" value="P-loop containing nucleotide triphosphate hydrolases"/>
    <property type="match status" value="1"/>
</dbReference>
<dbReference type="EMBL" id="HBUF01466538">
    <property type="protein sequence ID" value="CAG6744430.1"/>
    <property type="molecule type" value="Transcribed_RNA"/>
</dbReference>
<dbReference type="PANTHER" id="PTHR22878:SF70">
    <property type="entry name" value="DYNEIN HEAVY CHAIN 2, AXONEMAL"/>
    <property type="match status" value="1"/>
</dbReference>
<dbReference type="AlphaFoldDB" id="A0A8D8ZCJ5"/>
<proteinExistence type="predicted"/>
<dbReference type="Pfam" id="PF12781">
    <property type="entry name" value="AAA_9"/>
    <property type="match status" value="1"/>
</dbReference>
<protein>
    <submittedName>
        <fullName evidence="2">Dynein heavy chain 7, axonemal</fullName>
    </submittedName>
</protein>
<feature type="domain" description="Dynein heavy chain ATP-binding dynein motor region" evidence="1">
    <location>
        <begin position="9"/>
        <end position="128"/>
    </location>
</feature>
<accession>A0A8D8ZCJ5</accession>
<dbReference type="GO" id="GO:0051959">
    <property type="term" value="F:dynein light intermediate chain binding"/>
    <property type="evidence" value="ECO:0007669"/>
    <property type="project" value="InterPro"/>
</dbReference>